<dbReference type="Gene3D" id="3.40.50.1100">
    <property type="match status" value="2"/>
</dbReference>
<keyword evidence="9" id="KW-1185">Reference proteome</keyword>
<dbReference type="GO" id="GO:0004124">
    <property type="term" value="F:cysteine synthase activity"/>
    <property type="evidence" value="ECO:0007669"/>
    <property type="project" value="InterPro"/>
</dbReference>
<evidence type="ECO:0000256" key="3">
    <source>
        <dbReference type="ARBA" id="ARBA00022605"/>
    </source>
</evidence>
<dbReference type="InterPro" id="IPR001926">
    <property type="entry name" value="TrpB-like_PALP"/>
</dbReference>
<dbReference type="STRING" id="230361.sm9_0793"/>
<dbReference type="FunFam" id="3.40.50.1100:FF:000118">
    <property type="entry name" value="Related to CYS4-cystathionine beta-synthase"/>
    <property type="match status" value="1"/>
</dbReference>
<evidence type="ECO:0000256" key="4">
    <source>
        <dbReference type="ARBA" id="ARBA00022679"/>
    </source>
</evidence>
<keyword evidence="4" id="KW-0808">Transferase</keyword>
<dbReference type="PANTHER" id="PTHR10314">
    <property type="entry name" value="CYSTATHIONINE BETA-SYNTHASE"/>
    <property type="match status" value="1"/>
</dbReference>
<keyword evidence="3" id="KW-0028">Amino-acid biosynthesis</keyword>
<feature type="domain" description="Tryptophan synthase beta chain-like PALP" evidence="7">
    <location>
        <begin position="17"/>
        <end position="302"/>
    </location>
</feature>
<evidence type="ECO:0000313" key="9">
    <source>
        <dbReference type="Proteomes" id="UP000323439"/>
    </source>
</evidence>
<evidence type="ECO:0000256" key="5">
    <source>
        <dbReference type="ARBA" id="ARBA00022898"/>
    </source>
</evidence>
<keyword evidence="5" id="KW-0663">Pyridoxal phosphate</keyword>
<dbReference type="PROSITE" id="PS00901">
    <property type="entry name" value="CYS_SYNTHASE"/>
    <property type="match status" value="1"/>
</dbReference>
<dbReference type="Proteomes" id="UP000323439">
    <property type="component" value="Unassembled WGS sequence"/>
</dbReference>
<name>A0A1G5X7N9_9EURY</name>
<comment type="similarity">
    <text evidence="2">Belongs to the cysteine synthase/cystathionine beta-synthase family.</text>
</comment>
<accession>A0A1G5X7N9</accession>
<dbReference type="InterPro" id="IPR005856">
    <property type="entry name" value="Cys_synth"/>
</dbReference>
<reference evidence="8 9" key="1">
    <citation type="submission" date="2016-10" db="EMBL/GenBank/DDBJ databases">
        <authorList>
            <person name="Varghese N."/>
            <person name="Submissions S."/>
        </authorList>
    </citation>
    <scope>NUCLEOTIDE SEQUENCE [LARGE SCALE GENOMIC DNA]</scope>
    <source>
        <strain evidence="8 9">DSM 16643</strain>
    </source>
</reference>
<evidence type="ECO:0000256" key="1">
    <source>
        <dbReference type="ARBA" id="ARBA00001933"/>
    </source>
</evidence>
<dbReference type="AlphaFoldDB" id="A0A1G5X7N9"/>
<dbReference type="Pfam" id="PF00291">
    <property type="entry name" value="PALP"/>
    <property type="match status" value="1"/>
</dbReference>
<dbReference type="FunFam" id="3.40.50.1100:FF:000002">
    <property type="entry name" value="Cysteine synthase"/>
    <property type="match status" value="1"/>
</dbReference>
<dbReference type="InterPro" id="IPR036052">
    <property type="entry name" value="TrpB-like_PALP_sf"/>
</dbReference>
<protein>
    <submittedName>
        <fullName evidence="8">Cysteine synthase A</fullName>
    </submittedName>
</protein>
<proteinExistence type="inferred from homology"/>
<keyword evidence="6" id="KW-0198">Cysteine biosynthesis</keyword>
<dbReference type="InterPro" id="IPR001216">
    <property type="entry name" value="P-phosphate_BS"/>
</dbReference>
<evidence type="ECO:0000313" key="8">
    <source>
        <dbReference type="EMBL" id="SDA65956.1"/>
    </source>
</evidence>
<dbReference type="SUPFAM" id="SSF53686">
    <property type="entry name" value="Tryptophan synthase beta subunit-like PLP-dependent enzymes"/>
    <property type="match status" value="1"/>
</dbReference>
<dbReference type="InterPro" id="IPR050214">
    <property type="entry name" value="Cys_Synth/Cystath_Beta-Synth"/>
</dbReference>
<dbReference type="InterPro" id="IPR005859">
    <property type="entry name" value="CysK"/>
</dbReference>
<evidence type="ECO:0000256" key="6">
    <source>
        <dbReference type="ARBA" id="ARBA00023192"/>
    </source>
</evidence>
<dbReference type="OrthoDB" id="10138at2157"/>
<gene>
    <name evidence="8" type="ORF">SAMN02910315_01991</name>
</gene>
<organism evidence="8 9">
    <name type="scientific">Methanobrevibacter millerae</name>
    <dbReference type="NCBI Taxonomy" id="230361"/>
    <lineage>
        <taxon>Archaea</taxon>
        <taxon>Methanobacteriati</taxon>
        <taxon>Methanobacteriota</taxon>
        <taxon>Methanomada group</taxon>
        <taxon>Methanobacteria</taxon>
        <taxon>Methanobacteriales</taxon>
        <taxon>Methanobacteriaceae</taxon>
        <taxon>Methanobrevibacter</taxon>
    </lineage>
</organism>
<dbReference type="CDD" id="cd01561">
    <property type="entry name" value="CBS_like"/>
    <property type="match status" value="1"/>
</dbReference>
<dbReference type="EMBL" id="FMXB01000018">
    <property type="protein sequence ID" value="SDA65956.1"/>
    <property type="molecule type" value="Genomic_DNA"/>
</dbReference>
<dbReference type="NCBIfam" id="TIGR01136">
    <property type="entry name" value="cysKM"/>
    <property type="match status" value="1"/>
</dbReference>
<evidence type="ECO:0000256" key="2">
    <source>
        <dbReference type="ARBA" id="ARBA00007103"/>
    </source>
</evidence>
<sequence length="317" mass="33412">MVNVPELKRGVLDSVVDAIGNTPIIKLNNLTKDLDAEVDVKMEAFNPTGSVKDRVAVAMIEDAEEKGLLKEDSVIIEPTSGNTGIGLGFAAAAKGYKLILTMPDTMSIERRKLLAIFGAEIVLTPGSEGMGGAIAKANELKEENPNSIILGQFDNQANVEIHAKTTAQEILRDTEGNVDIVVAGVGTGGTITGIGKVLKEEVPGVKIVAVEPEDSQTLGKGVKGPHKIQGIGAGFVPSIYDENVIDEIFPVANEDAGNTLLALAKEEGIFAGISSGAAAFAALELAKKEENKGKRIIAILPDNGERYLSVDWVFEKL</sequence>
<dbReference type="NCBIfam" id="TIGR01139">
    <property type="entry name" value="cysK"/>
    <property type="match status" value="1"/>
</dbReference>
<dbReference type="RefSeq" id="WP_149732489.1">
    <property type="nucleotide sequence ID" value="NZ_FMXB01000018.1"/>
</dbReference>
<comment type="cofactor">
    <cofactor evidence="1">
        <name>pyridoxal 5'-phosphate</name>
        <dbReference type="ChEBI" id="CHEBI:597326"/>
    </cofactor>
</comment>
<evidence type="ECO:0000259" key="7">
    <source>
        <dbReference type="Pfam" id="PF00291"/>
    </source>
</evidence>
<dbReference type="GO" id="GO:0006535">
    <property type="term" value="P:cysteine biosynthetic process from serine"/>
    <property type="evidence" value="ECO:0007669"/>
    <property type="project" value="InterPro"/>
</dbReference>